<dbReference type="SMART" id="SM00248">
    <property type="entry name" value="ANK"/>
    <property type="match status" value="11"/>
</dbReference>
<keyword evidence="2" id="KW-0040">ANK repeat</keyword>
<dbReference type="EMBL" id="MG779382">
    <property type="protein sequence ID" value="AUV58866.1"/>
    <property type="molecule type" value="Genomic_DNA"/>
</dbReference>
<reference evidence="3" key="1">
    <citation type="submission" date="2018-01" db="EMBL/GenBank/DDBJ databases">
        <title>Draft genome sequence of Bandra megavirus.</title>
        <authorList>
            <person name="Chatterjee A."/>
            <person name="Yadav R."/>
            <person name="Kondabagil K."/>
        </authorList>
    </citation>
    <scope>NUCLEOTIDE SEQUENCE</scope>
    <source>
        <strain evidence="3">KK-1</strain>
    </source>
</reference>
<sequence>MHIIIDMHNVKPYNYNEIYNYCYNGKCSKFTKLMWLIINEYKIKNGHRKIIQHLKKKKNLEKINYVNEDGWTALMMACIMSNKWSSYSTAKLLIKLGANVNVKNILGVTALMLAVRNSNTTSSLQTVKLLLDNHADIESKSIDAEYNALMYACLYIGTDSTIKTINTLLDRGANINSQNSEGETPLMLVLRNNDTNKFLKIVELLLNRGACTNSINNNGETPLMIATSRCIAKNSVKIVELLLKYGADLEYCNDKGVTVFMYASVFAGRYYEYKITDLLIKYGAKINSVTNYGLNVLMILCINILDIGNINSNIIEYLLDHGIDINSTCINGHTALTYILLYLPTNIKFKTSTRLKYAEILLKHGANPNILCKTSTVLRKFLQYNTSCEIVRLLLQYNLDTNIIIDGMNDLLWIAKNVKSENKLELLSLLLEYGANHKIIDNEGRTFNDFLDIDEILYCTKIIDDIKLKKNNMDIVIKSIPEIVPQYIYDINHFNIQLINLKWNIDKYNSKQDLPESCLKYYDYFNAVDMEDFRGKINDAAKYLY</sequence>
<protein>
    <submittedName>
        <fullName evidence="3">Ankyrin repeat protein</fullName>
    </submittedName>
</protein>
<dbReference type="InterPro" id="IPR002110">
    <property type="entry name" value="Ankyrin_rpt"/>
</dbReference>
<keyword evidence="1" id="KW-0677">Repeat</keyword>
<organism evidence="3">
    <name type="scientific">Bandra megavirus</name>
    <dbReference type="NCBI Taxonomy" id="2071566"/>
    <lineage>
        <taxon>Viruses</taxon>
        <taxon>Varidnaviria</taxon>
        <taxon>Bamfordvirae</taxon>
        <taxon>Nucleocytoviricota</taxon>
        <taxon>Megaviricetes</taxon>
        <taxon>Imitervirales</taxon>
        <taxon>Mimiviridae</taxon>
        <taxon>Megamimivirinae</taxon>
        <taxon>Megavirus</taxon>
    </lineage>
</organism>
<accession>A0A2K9V9J1</accession>
<dbReference type="InterPro" id="IPR050745">
    <property type="entry name" value="Multifunctional_regulatory"/>
</dbReference>
<evidence type="ECO:0000313" key="3">
    <source>
        <dbReference type="EMBL" id="AUV58866.1"/>
    </source>
</evidence>
<evidence type="ECO:0000256" key="2">
    <source>
        <dbReference type="ARBA" id="ARBA00023043"/>
    </source>
</evidence>
<dbReference type="PROSITE" id="PS50088">
    <property type="entry name" value="ANK_REPEAT"/>
    <property type="match status" value="4"/>
</dbReference>
<dbReference type="InterPro" id="IPR036770">
    <property type="entry name" value="Ankyrin_rpt-contain_sf"/>
</dbReference>
<dbReference type="PANTHER" id="PTHR24189:SF50">
    <property type="entry name" value="ANKYRIN REPEAT AND SOCS BOX PROTEIN 2"/>
    <property type="match status" value="1"/>
</dbReference>
<dbReference type="SUPFAM" id="SSF48403">
    <property type="entry name" value="Ankyrin repeat"/>
    <property type="match status" value="1"/>
</dbReference>
<dbReference type="PANTHER" id="PTHR24189">
    <property type="entry name" value="MYOTROPHIN"/>
    <property type="match status" value="1"/>
</dbReference>
<name>A0A2K9V9J1_9VIRU</name>
<dbReference type="PROSITE" id="PS50297">
    <property type="entry name" value="ANK_REP_REGION"/>
    <property type="match status" value="2"/>
</dbReference>
<evidence type="ECO:0000256" key="1">
    <source>
        <dbReference type="ARBA" id="ARBA00022737"/>
    </source>
</evidence>
<dbReference type="Gene3D" id="1.25.40.20">
    <property type="entry name" value="Ankyrin repeat-containing domain"/>
    <property type="match status" value="4"/>
</dbReference>
<dbReference type="Pfam" id="PF12796">
    <property type="entry name" value="Ank_2"/>
    <property type="match status" value="3"/>
</dbReference>
<proteinExistence type="predicted"/>